<name>A0A1Q2L5D0_9BACL</name>
<keyword evidence="1" id="KW-0812">Transmembrane</keyword>
<proteinExistence type="predicted"/>
<sequence>MDFGSVLILGSIIFFAILLSVGPIMELKGKILFENQDKPPVLKGRYGMGVMWSGALLFVLSLVLRSVLPGDVVTPFVMAGYGLWIIGGIIAVARNEVLAFMVPENER</sequence>
<evidence type="ECO:0000313" key="2">
    <source>
        <dbReference type="EMBL" id="AQQ55611.1"/>
    </source>
</evidence>
<organism evidence="2 3">
    <name type="scientific">Planococcus lenghuensis</name>
    <dbReference type="NCBI Taxonomy" id="2213202"/>
    <lineage>
        <taxon>Bacteria</taxon>
        <taxon>Bacillati</taxon>
        <taxon>Bacillota</taxon>
        <taxon>Bacilli</taxon>
        <taxon>Bacillales</taxon>
        <taxon>Caryophanaceae</taxon>
        <taxon>Planococcus</taxon>
    </lineage>
</organism>
<evidence type="ECO:0000313" key="3">
    <source>
        <dbReference type="Proteomes" id="UP000188184"/>
    </source>
</evidence>
<dbReference type="RefSeq" id="WP_077591449.1">
    <property type="nucleotide sequence ID" value="NZ_CP019642.1"/>
</dbReference>
<keyword evidence="1" id="KW-0472">Membrane</keyword>
<evidence type="ECO:0000256" key="1">
    <source>
        <dbReference type="SAM" id="Phobius"/>
    </source>
</evidence>
<reference evidence="2 3" key="1">
    <citation type="submission" date="2017-02" db="EMBL/GenBank/DDBJ databases">
        <title>The complete genomic sequence of a novel cold adapted crude oil-degrading bacterium Planococcus qaidamina Y42.</title>
        <authorList>
            <person name="Yang R."/>
        </authorList>
    </citation>
    <scope>NUCLEOTIDE SEQUENCE [LARGE SCALE GENOMIC DNA]</scope>
    <source>
        <strain evidence="2 3">Y42</strain>
        <plasmid evidence="2 3">unnamed2</plasmid>
    </source>
</reference>
<dbReference type="KEGG" id="pmar:B0X71_20780"/>
<protein>
    <submittedName>
        <fullName evidence="2">Uncharacterized protein</fullName>
    </submittedName>
</protein>
<gene>
    <name evidence="2" type="ORF">B0X71_20780</name>
</gene>
<dbReference type="OrthoDB" id="3035133at2"/>
<dbReference type="EMBL" id="CP019642">
    <property type="protein sequence ID" value="AQQ55611.1"/>
    <property type="molecule type" value="Genomic_DNA"/>
</dbReference>
<feature type="transmembrane region" description="Helical" evidence="1">
    <location>
        <begin position="46"/>
        <end position="67"/>
    </location>
</feature>
<geneLocation type="plasmid" evidence="2 3">
    <name>unnamed2</name>
</geneLocation>
<keyword evidence="1" id="KW-1133">Transmembrane helix</keyword>
<keyword evidence="3" id="KW-1185">Reference proteome</keyword>
<accession>A0A1Q2L5D0</accession>
<feature type="transmembrane region" description="Helical" evidence="1">
    <location>
        <begin position="73"/>
        <end position="93"/>
    </location>
</feature>
<keyword evidence="2" id="KW-0614">Plasmid</keyword>
<feature type="transmembrane region" description="Helical" evidence="1">
    <location>
        <begin position="6"/>
        <end position="25"/>
    </location>
</feature>
<dbReference type="Proteomes" id="UP000188184">
    <property type="component" value="Plasmid unnamed2"/>
</dbReference>
<dbReference type="AlphaFoldDB" id="A0A1Q2L5D0"/>